<dbReference type="AlphaFoldDB" id="A0A1W9S1Y4"/>
<proteinExistence type="predicted"/>
<accession>A0A1W9S1Y4</accession>
<reference evidence="3" key="1">
    <citation type="submission" date="2017-03" db="EMBL/GenBank/DDBJ databases">
        <title>Novel pathways for hydrocarbon cycling and metabolic interdependencies in hydrothermal sediment communities.</title>
        <authorList>
            <person name="Dombrowski N."/>
            <person name="Seitz K."/>
            <person name="Teske A."/>
            <person name="Baker B."/>
        </authorList>
    </citation>
    <scope>NUCLEOTIDE SEQUENCE [LARGE SCALE GENOMIC DNA]</scope>
</reference>
<keyword evidence="1" id="KW-1133">Transmembrane helix</keyword>
<keyword evidence="1" id="KW-0812">Transmembrane</keyword>
<feature type="transmembrane region" description="Helical" evidence="1">
    <location>
        <begin position="68"/>
        <end position="89"/>
    </location>
</feature>
<organism evidence="2 3">
    <name type="scientific">Candidatus Coatesbacteria bacterium 4484_99</name>
    <dbReference type="NCBI Taxonomy" id="1970774"/>
    <lineage>
        <taxon>Bacteria</taxon>
        <taxon>Candidatus Coatesiibacteriota</taxon>
    </lineage>
</organism>
<dbReference type="EMBL" id="NATQ01000026">
    <property type="protein sequence ID" value="OQX90814.1"/>
    <property type="molecule type" value="Genomic_DNA"/>
</dbReference>
<dbReference type="SUPFAM" id="SSF53756">
    <property type="entry name" value="UDP-Glycosyltransferase/glycogen phosphorylase"/>
    <property type="match status" value="1"/>
</dbReference>
<gene>
    <name evidence="2" type="ORF">B6D57_01935</name>
</gene>
<dbReference type="Proteomes" id="UP000192611">
    <property type="component" value="Unassembled WGS sequence"/>
</dbReference>
<dbReference type="CDD" id="cd03801">
    <property type="entry name" value="GT4_PimA-like"/>
    <property type="match status" value="1"/>
</dbReference>
<comment type="caution">
    <text evidence="2">The sequence shown here is derived from an EMBL/GenBank/DDBJ whole genome shotgun (WGS) entry which is preliminary data.</text>
</comment>
<evidence type="ECO:0008006" key="4">
    <source>
        <dbReference type="Google" id="ProtNLM"/>
    </source>
</evidence>
<evidence type="ECO:0000256" key="1">
    <source>
        <dbReference type="SAM" id="Phobius"/>
    </source>
</evidence>
<name>A0A1W9S1Y4_9BACT</name>
<keyword evidence="1" id="KW-0472">Membrane</keyword>
<evidence type="ECO:0000313" key="2">
    <source>
        <dbReference type="EMBL" id="OQX90814.1"/>
    </source>
</evidence>
<dbReference type="Pfam" id="PF13692">
    <property type="entry name" value="Glyco_trans_1_4"/>
    <property type="match status" value="1"/>
</dbReference>
<sequence length="353" mass="40123">MNIYFIKFESNYHYVRLIIKGLKQKGVTVRKTTYPSPMSSFSIAVNGGVFHINWPEFYYKMGKGLIKMLVSIMLALSLIISMMIMRFLFGIRVVFSLHNLLPHNSERRWLDRIVYSAVIFCSSSVICHCIKAKELINEHYPTYSGKVIVIPHPNFMGVYGDKMNKYEMRDILNLPQDVYIYIFFGKVRAYKGIKELVKEFREVGGTEDRLLIVGSDDGTGYIEEIKRIAGDDERIMIRGIWVLDEFVNLYMSCADCLVLPYRDILTSGGVLLSAQYCIPLVAPAIGCIPEQVDGRMAVLYDEGGLGDALRRIKGLKEREVIEGSRAVMERTALDVVTNRLIEDVYGGGEELSC</sequence>
<evidence type="ECO:0000313" key="3">
    <source>
        <dbReference type="Proteomes" id="UP000192611"/>
    </source>
</evidence>
<protein>
    <recommendedName>
        <fullName evidence="4">Glycosyl transferase family 1 domain-containing protein</fullName>
    </recommendedName>
</protein>
<dbReference type="Gene3D" id="3.40.50.2000">
    <property type="entry name" value="Glycogen Phosphorylase B"/>
    <property type="match status" value="2"/>
</dbReference>